<evidence type="ECO:0000313" key="7">
    <source>
        <dbReference type="EMBL" id="GGA84227.1"/>
    </source>
</evidence>
<dbReference type="CDD" id="cd07995">
    <property type="entry name" value="TPK"/>
    <property type="match status" value="1"/>
</dbReference>
<dbReference type="SUPFAM" id="SSF63999">
    <property type="entry name" value="Thiamin pyrophosphokinase, catalytic domain"/>
    <property type="match status" value="1"/>
</dbReference>
<evidence type="ECO:0000259" key="6">
    <source>
        <dbReference type="SMART" id="SM00983"/>
    </source>
</evidence>
<dbReference type="Proteomes" id="UP000613512">
    <property type="component" value="Unassembled WGS sequence"/>
</dbReference>
<evidence type="ECO:0000256" key="1">
    <source>
        <dbReference type="ARBA" id="ARBA00022679"/>
    </source>
</evidence>
<dbReference type="EMBL" id="BMEY01000016">
    <property type="protein sequence ID" value="GGA84227.1"/>
    <property type="molecule type" value="Genomic_DNA"/>
</dbReference>
<dbReference type="InterPro" id="IPR053149">
    <property type="entry name" value="TPK"/>
</dbReference>
<keyword evidence="2" id="KW-0547">Nucleotide-binding</keyword>
<dbReference type="GO" id="GO:0004788">
    <property type="term" value="F:thiamine diphosphokinase activity"/>
    <property type="evidence" value="ECO:0007669"/>
    <property type="project" value="UniProtKB-UniRule"/>
</dbReference>
<evidence type="ECO:0000256" key="2">
    <source>
        <dbReference type="ARBA" id="ARBA00022741"/>
    </source>
</evidence>
<keyword evidence="1" id="KW-0808">Transferase</keyword>
<evidence type="ECO:0000256" key="3">
    <source>
        <dbReference type="ARBA" id="ARBA00022777"/>
    </source>
</evidence>
<dbReference type="GO" id="GO:0005524">
    <property type="term" value="F:ATP binding"/>
    <property type="evidence" value="ECO:0007669"/>
    <property type="project" value="UniProtKB-KW"/>
</dbReference>
<dbReference type="NCBIfam" id="TIGR01378">
    <property type="entry name" value="thi_PPkinase"/>
    <property type="match status" value="1"/>
</dbReference>
<reference evidence="7" key="2">
    <citation type="submission" date="2020-09" db="EMBL/GenBank/DDBJ databases">
        <authorList>
            <person name="Sun Q."/>
            <person name="Zhou Y."/>
        </authorList>
    </citation>
    <scope>NUCLEOTIDE SEQUENCE</scope>
    <source>
        <strain evidence="7">CGMCC 1.12408</strain>
    </source>
</reference>
<keyword evidence="8" id="KW-1185">Reference proteome</keyword>
<proteinExistence type="predicted"/>
<dbReference type="RefSeq" id="WP_188385409.1">
    <property type="nucleotide sequence ID" value="NZ_BMEY01000016.1"/>
</dbReference>
<sequence length="214" mass="23631">MKSVAIIGNGPPNLIPDLSAYQTHVDSWIGADKGAVRVIEQQLELSYAVGDFDSVSKSELLRIKESAKNFQQHNVEKDETDLELALKIAFSLNPTTIYLFGVTGGRLDHTLINIQLLTQVINKQTRGIIIDTTNQIELTYPGTYQVTQDDKYPTISFIPVTEEVRGLTLTGFYYPLTNATITMGSTLSISNKLISKKGTFSYNTGIVLVVRSRG</sequence>
<dbReference type="InterPro" id="IPR007371">
    <property type="entry name" value="TPK_catalytic"/>
</dbReference>
<dbReference type="GO" id="GO:0030975">
    <property type="term" value="F:thiamine binding"/>
    <property type="evidence" value="ECO:0007669"/>
    <property type="project" value="InterPro"/>
</dbReference>
<dbReference type="Gene3D" id="3.40.50.10240">
    <property type="entry name" value="Thiamin pyrophosphokinase, catalytic domain"/>
    <property type="match status" value="1"/>
</dbReference>
<dbReference type="SMART" id="SM00983">
    <property type="entry name" value="TPK_B1_binding"/>
    <property type="match status" value="1"/>
</dbReference>
<dbReference type="AlphaFoldDB" id="A0A916S4J7"/>
<keyword evidence="4" id="KW-0067">ATP-binding</keyword>
<dbReference type="EC" id="2.7.6.2" evidence="5"/>
<dbReference type="GO" id="GO:0009229">
    <property type="term" value="P:thiamine diphosphate biosynthetic process"/>
    <property type="evidence" value="ECO:0007669"/>
    <property type="project" value="InterPro"/>
</dbReference>
<accession>A0A916S4J7</accession>
<gene>
    <name evidence="7" type="primary">thiN</name>
    <name evidence="7" type="ORF">GCM10008025_29210</name>
</gene>
<dbReference type="GO" id="GO:0016301">
    <property type="term" value="F:kinase activity"/>
    <property type="evidence" value="ECO:0007669"/>
    <property type="project" value="UniProtKB-KW"/>
</dbReference>
<dbReference type="InterPro" id="IPR036371">
    <property type="entry name" value="TPK_B1-bd_sf"/>
</dbReference>
<dbReference type="GO" id="GO:0006772">
    <property type="term" value="P:thiamine metabolic process"/>
    <property type="evidence" value="ECO:0007669"/>
    <property type="project" value="UniProtKB-UniRule"/>
</dbReference>
<evidence type="ECO:0000256" key="5">
    <source>
        <dbReference type="NCBIfam" id="TIGR01378"/>
    </source>
</evidence>
<protein>
    <recommendedName>
        <fullName evidence="5">Thiamine diphosphokinase</fullName>
        <ecNumber evidence="5">2.7.6.2</ecNumber>
    </recommendedName>
</protein>
<dbReference type="SUPFAM" id="SSF63862">
    <property type="entry name" value="Thiamin pyrophosphokinase, substrate-binding domain"/>
    <property type="match status" value="1"/>
</dbReference>
<dbReference type="PANTHER" id="PTHR41299:SF1">
    <property type="entry name" value="THIAMINE PYROPHOSPHOKINASE"/>
    <property type="match status" value="1"/>
</dbReference>
<dbReference type="InterPro" id="IPR006282">
    <property type="entry name" value="Thi_PPkinase"/>
</dbReference>
<dbReference type="InterPro" id="IPR036759">
    <property type="entry name" value="TPK_catalytic_sf"/>
</dbReference>
<evidence type="ECO:0000256" key="4">
    <source>
        <dbReference type="ARBA" id="ARBA00022840"/>
    </source>
</evidence>
<name>A0A916S4J7_9BACI</name>
<reference evidence="7" key="1">
    <citation type="journal article" date="2014" name="Int. J. Syst. Evol. Microbiol.">
        <title>Complete genome sequence of Corynebacterium casei LMG S-19264T (=DSM 44701T), isolated from a smear-ripened cheese.</title>
        <authorList>
            <consortium name="US DOE Joint Genome Institute (JGI-PGF)"/>
            <person name="Walter F."/>
            <person name="Albersmeier A."/>
            <person name="Kalinowski J."/>
            <person name="Ruckert C."/>
        </authorList>
    </citation>
    <scope>NUCLEOTIDE SEQUENCE</scope>
    <source>
        <strain evidence="7">CGMCC 1.12408</strain>
    </source>
</reference>
<organism evidence="7 8">
    <name type="scientific">Ornithinibacillus halotolerans</name>
    <dbReference type="NCBI Taxonomy" id="1274357"/>
    <lineage>
        <taxon>Bacteria</taxon>
        <taxon>Bacillati</taxon>
        <taxon>Bacillota</taxon>
        <taxon>Bacilli</taxon>
        <taxon>Bacillales</taxon>
        <taxon>Bacillaceae</taxon>
        <taxon>Ornithinibacillus</taxon>
    </lineage>
</organism>
<dbReference type="PANTHER" id="PTHR41299">
    <property type="entry name" value="THIAMINE PYROPHOSPHOKINASE"/>
    <property type="match status" value="1"/>
</dbReference>
<dbReference type="Pfam" id="PF04263">
    <property type="entry name" value="TPK_catalytic"/>
    <property type="match status" value="1"/>
</dbReference>
<keyword evidence="3" id="KW-0418">Kinase</keyword>
<dbReference type="Pfam" id="PF04265">
    <property type="entry name" value="TPK_B1_binding"/>
    <property type="match status" value="1"/>
</dbReference>
<feature type="domain" description="Thiamin pyrophosphokinase thiamin-binding" evidence="6">
    <location>
        <begin position="142"/>
        <end position="208"/>
    </location>
</feature>
<comment type="caution">
    <text evidence="7">The sequence shown here is derived from an EMBL/GenBank/DDBJ whole genome shotgun (WGS) entry which is preliminary data.</text>
</comment>
<evidence type="ECO:0000313" key="8">
    <source>
        <dbReference type="Proteomes" id="UP000613512"/>
    </source>
</evidence>
<dbReference type="InterPro" id="IPR007373">
    <property type="entry name" value="Thiamin_PyroPKinase_B1-bd"/>
</dbReference>